<feature type="domain" description="Major facilitator superfamily (MFS) profile" evidence="10">
    <location>
        <begin position="54"/>
        <end position="558"/>
    </location>
</feature>
<feature type="transmembrane region" description="Helical" evidence="9">
    <location>
        <begin position="51"/>
        <end position="76"/>
    </location>
</feature>
<evidence type="ECO:0000256" key="1">
    <source>
        <dbReference type="ARBA" id="ARBA00004141"/>
    </source>
</evidence>
<dbReference type="GO" id="GO:0022857">
    <property type="term" value="F:transmembrane transporter activity"/>
    <property type="evidence" value="ECO:0007669"/>
    <property type="project" value="InterPro"/>
</dbReference>
<evidence type="ECO:0000256" key="2">
    <source>
        <dbReference type="ARBA" id="ARBA00022448"/>
    </source>
</evidence>
<feature type="transmembrane region" description="Helical" evidence="9">
    <location>
        <begin position="205"/>
        <end position="227"/>
    </location>
</feature>
<keyword evidence="5 9" id="KW-1133">Transmembrane helix</keyword>
<dbReference type="OrthoDB" id="4078873at2759"/>
<dbReference type="PANTHER" id="PTHR23501">
    <property type="entry name" value="MAJOR FACILITATOR SUPERFAMILY"/>
    <property type="match status" value="1"/>
</dbReference>
<evidence type="ECO:0000256" key="4">
    <source>
        <dbReference type="ARBA" id="ARBA00022692"/>
    </source>
</evidence>
<dbReference type="Gene3D" id="1.20.1250.20">
    <property type="entry name" value="MFS general substrate transporter like domains"/>
    <property type="match status" value="2"/>
</dbReference>
<protein>
    <recommendedName>
        <fullName evidence="10">Major facilitator superfamily (MFS) profile domain-containing protein</fullName>
    </recommendedName>
</protein>
<organism evidence="11 12">
    <name type="scientific">Mucor lusitanicus CBS 277.49</name>
    <dbReference type="NCBI Taxonomy" id="747725"/>
    <lineage>
        <taxon>Eukaryota</taxon>
        <taxon>Fungi</taxon>
        <taxon>Fungi incertae sedis</taxon>
        <taxon>Mucoromycota</taxon>
        <taxon>Mucoromycotina</taxon>
        <taxon>Mucoromycetes</taxon>
        <taxon>Mucorales</taxon>
        <taxon>Mucorineae</taxon>
        <taxon>Mucoraceae</taxon>
        <taxon>Mucor</taxon>
    </lineage>
</organism>
<dbReference type="AlphaFoldDB" id="A0A162QQM6"/>
<evidence type="ECO:0000256" key="7">
    <source>
        <dbReference type="ARBA" id="ARBA00023136"/>
    </source>
</evidence>
<keyword evidence="2" id="KW-0813">Transport</keyword>
<feature type="transmembrane region" description="Helical" evidence="9">
    <location>
        <begin position="293"/>
        <end position="318"/>
    </location>
</feature>
<dbReference type="PANTHER" id="PTHR23501:SF50">
    <property type="entry name" value="MFS SIDEROCHROME IRON TRANSPORTER MIRB (AFU_ORTHOLOGUE AFUA_3G03640)-RELATED"/>
    <property type="match status" value="1"/>
</dbReference>
<dbReference type="STRING" id="747725.A0A162QQM6"/>
<dbReference type="InterPro" id="IPR011701">
    <property type="entry name" value="MFS"/>
</dbReference>
<evidence type="ECO:0000256" key="8">
    <source>
        <dbReference type="SAM" id="MobiDB-lite"/>
    </source>
</evidence>
<dbReference type="Proteomes" id="UP000077051">
    <property type="component" value="Unassembled WGS sequence"/>
</dbReference>
<feature type="transmembrane region" description="Helical" evidence="9">
    <location>
        <begin position="88"/>
        <end position="107"/>
    </location>
</feature>
<feature type="transmembrane region" description="Helical" evidence="9">
    <location>
        <begin position="147"/>
        <end position="164"/>
    </location>
</feature>
<dbReference type="FunFam" id="1.20.1250.20:FF:000302">
    <property type="entry name" value="MFS siderochrome iron transporter MirB"/>
    <property type="match status" value="1"/>
</dbReference>
<dbReference type="InterPro" id="IPR020846">
    <property type="entry name" value="MFS_dom"/>
</dbReference>
<keyword evidence="7 9" id="KW-0472">Membrane</keyword>
<feature type="transmembrane region" description="Helical" evidence="9">
    <location>
        <begin position="422"/>
        <end position="452"/>
    </location>
</feature>
<keyword evidence="3" id="KW-0410">Iron transport</keyword>
<feature type="transmembrane region" description="Helical" evidence="9">
    <location>
        <begin position="119"/>
        <end position="141"/>
    </location>
</feature>
<dbReference type="InterPro" id="IPR036259">
    <property type="entry name" value="MFS_trans_sf"/>
</dbReference>
<keyword evidence="4 9" id="KW-0812">Transmembrane</keyword>
<reference evidence="11 12" key="1">
    <citation type="submission" date="2015-06" db="EMBL/GenBank/DDBJ databases">
        <title>Expansion of signal transduction pathways in fungi by whole-genome duplication.</title>
        <authorList>
            <consortium name="DOE Joint Genome Institute"/>
            <person name="Corrochano L.M."/>
            <person name="Kuo A."/>
            <person name="Marcet-Houben M."/>
            <person name="Polaino S."/>
            <person name="Salamov A."/>
            <person name="Villalobos J.M."/>
            <person name="Alvarez M.I."/>
            <person name="Avalos J."/>
            <person name="Benito E.P."/>
            <person name="Benoit I."/>
            <person name="Burger G."/>
            <person name="Camino L.P."/>
            <person name="Canovas D."/>
            <person name="Cerda-Olmedo E."/>
            <person name="Cheng J.-F."/>
            <person name="Dominguez A."/>
            <person name="Elias M."/>
            <person name="Eslava A.P."/>
            <person name="Glaser F."/>
            <person name="Grimwood J."/>
            <person name="Gutierrez G."/>
            <person name="Heitman J."/>
            <person name="Henrissat B."/>
            <person name="Iturriaga E.A."/>
            <person name="Lang B.F."/>
            <person name="Lavin J.L."/>
            <person name="Lee S."/>
            <person name="Li W."/>
            <person name="Lindquist E."/>
            <person name="Lopez-Garcia S."/>
            <person name="Luque E.M."/>
            <person name="Marcos A.T."/>
            <person name="Martin J."/>
            <person name="Mccluskey K."/>
            <person name="Medina H.R."/>
            <person name="Miralles-Duran A."/>
            <person name="Miyazaki A."/>
            <person name="Munoz-Torres E."/>
            <person name="Oguiza J.A."/>
            <person name="Ohm R."/>
            <person name="Olmedo M."/>
            <person name="Orejas M."/>
            <person name="Ortiz-Castellanos L."/>
            <person name="Pisabarro A.G."/>
            <person name="Rodriguez-Romero J."/>
            <person name="Ruiz-Herrera J."/>
            <person name="Ruiz-Vazquez R."/>
            <person name="Sanz C."/>
            <person name="Schackwitz W."/>
            <person name="Schmutz J."/>
            <person name="Shahriari M."/>
            <person name="Shelest E."/>
            <person name="Silva-Franco F."/>
            <person name="Soanes D."/>
            <person name="Syed K."/>
            <person name="Tagua V.G."/>
            <person name="Talbot N.J."/>
            <person name="Thon M."/>
            <person name="De Vries R.P."/>
            <person name="Wiebenga A."/>
            <person name="Yadav J.S."/>
            <person name="Braun E.L."/>
            <person name="Baker S."/>
            <person name="Garre V."/>
            <person name="Horwitz B."/>
            <person name="Torres-Martinez S."/>
            <person name="Idnurm A."/>
            <person name="Herrera-Estrella A."/>
            <person name="Gabaldon T."/>
            <person name="Grigoriev I.V."/>
        </authorList>
    </citation>
    <scope>NUCLEOTIDE SEQUENCE [LARGE SCALE GENOMIC DNA]</scope>
    <source>
        <strain evidence="11 12">CBS 277.49</strain>
    </source>
</reference>
<evidence type="ECO:0000313" key="12">
    <source>
        <dbReference type="Proteomes" id="UP000077051"/>
    </source>
</evidence>
<evidence type="ECO:0000259" key="10">
    <source>
        <dbReference type="PROSITE" id="PS50850"/>
    </source>
</evidence>
<feature type="compositionally biased region" description="Basic and acidic residues" evidence="8">
    <location>
        <begin position="18"/>
        <end position="34"/>
    </location>
</feature>
<dbReference type="GO" id="GO:0010106">
    <property type="term" value="P:cellular response to iron ion starvation"/>
    <property type="evidence" value="ECO:0007669"/>
    <property type="project" value="UniProtKB-ARBA"/>
</dbReference>
<dbReference type="SUPFAM" id="SSF103473">
    <property type="entry name" value="MFS general substrate transporter"/>
    <property type="match status" value="2"/>
</dbReference>
<evidence type="ECO:0000256" key="9">
    <source>
        <dbReference type="SAM" id="Phobius"/>
    </source>
</evidence>
<evidence type="ECO:0000256" key="3">
    <source>
        <dbReference type="ARBA" id="ARBA00022496"/>
    </source>
</evidence>
<dbReference type="GO" id="GO:0006826">
    <property type="term" value="P:iron ion transport"/>
    <property type="evidence" value="ECO:0007669"/>
    <property type="project" value="UniProtKB-KW"/>
</dbReference>
<dbReference type="EMBL" id="AMYB01000006">
    <property type="protein sequence ID" value="OAD01419.1"/>
    <property type="molecule type" value="Genomic_DNA"/>
</dbReference>
<evidence type="ECO:0000256" key="5">
    <source>
        <dbReference type="ARBA" id="ARBA00022989"/>
    </source>
</evidence>
<dbReference type="PROSITE" id="PS50850">
    <property type="entry name" value="MFS"/>
    <property type="match status" value="1"/>
</dbReference>
<name>A0A162QQM6_MUCCL</name>
<keyword evidence="3" id="KW-0406">Ion transport</keyword>
<feature type="region of interest" description="Disordered" evidence="8">
    <location>
        <begin position="1"/>
        <end position="34"/>
    </location>
</feature>
<dbReference type="GO" id="GO:0005886">
    <property type="term" value="C:plasma membrane"/>
    <property type="evidence" value="ECO:0007669"/>
    <property type="project" value="TreeGrafter"/>
</dbReference>
<feature type="transmembrane region" description="Helical" evidence="9">
    <location>
        <begin position="369"/>
        <end position="390"/>
    </location>
</feature>
<feature type="transmembrane region" description="Helical" evidence="9">
    <location>
        <begin position="256"/>
        <end position="281"/>
    </location>
</feature>
<feature type="transmembrane region" description="Helical" evidence="9">
    <location>
        <begin position="330"/>
        <end position="349"/>
    </location>
</feature>
<dbReference type="FunFam" id="1.20.1250.20:FF:000284">
    <property type="entry name" value="Siderophore iron transporter mirB"/>
    <property type="match status" value="1"/>
</dbReference>
<evidence type="ECO:0000313" key="11">
    <source>
        <dbReference type="EMBL" id="OAD01419.1"/>
    </source>
</evidence>
<proteinExistence type="predicted"/>
<accession>A0A162QQM6</accession>
<gene>
    <name evidence="11" type="ORF">MUCCIDRAFT_112863</name>
</gene>
<keyword evidence="12" id="KW-1185">Reference proteome</keyword>
<feature type="transmembrane region" description="Helical" evidence="9">
    <location>
        <begin position="537"/>
        <end position="555"/>
    </location>
</feature>
<dbReference type="VEuPathDB" id="FungiDB:MUCCIDRAFT_112863"/>
<keyword evidence="6" id="KW-0408">Iron</keyword>
<sequence length="571" mass="63002">MEEKNKIELDVESIVPTESHDDPKPERPTEDAQKGVKEVEAVTLTWSKPTLIAVFINIWLLYFVNAMQSSILYNLIPYVTSDFSSHSLLNVIYIVASAISAAVYIPLAKVLDVWGRAEGFLIMTIFATLGLVLMAVCHNLPTFCAAYVFYSIGFGGMTFSVDVITADSSKLKNRGLAYAFTSSPYMITAFAGAKAAEGFYYNISWRWGFGTFAIVFPIVAAPLYLILKFNLRKAIKQHNVEKVDSGRTFLQSVWHFIIEFDIVGVLIFSAGLTVFLLPFSIADSAPNGWATGYIIAMIVVGFVMLIVFVSFEAFVAPVPLFNYKLLSDRTIIGVCLLNATYQISYYCWANYFTSFLQAVNNLSLAEAGYVGNTFDVVSGVLLLGVGYLIRRFGRFKWLLYIAVPLYIFAQGLMIYFRRPNQSVGYLVMCQVFISIGGSTFIIVQQVAILAAVDHQHVAAALGILSVVGTASNAIGATICGAIWANTFQYALAAYLPAEAMENFDMIYEDLETQLSYEMGSPVRVAIQEAYGYAQTRMLAAGTGIMGLCIIWVLLIRNIDLAKISQVKGTVF</sequence>
<comment type="caution">
    <text evidence="11">The sequence shown here is derived from an EMBL/GenBank/DDBJ whole genome shotgun (WGS) entry which is preliminary data.</text>
</comment>
<dbReference type="Pfam" id="PF07690">
    <property type="entry name" value="MFS_1"/>
    <property type="match status" value="2"/>
</dbReference>
<feature type="transmembrane region" description="Helical" evidence="9">
    <location>
        <begin position="459"/>
        <end position="484"/>
    </location>
</feature>
<comment type="subcellular location">
    <subcellularLocation>
        <location evidence="1">Membrane</location>
        <topology evidence="1">Multi-pass membrane protein</topology>
    </subcellularLocation>
</comment>
<feature type="transmembrane region" description="Helical" evidence="9">
    <location>
        <begin position="397"/>
        <end position="416"/>
    </location>
</feature>
<evidence type="ECO:0000256" key="6">
    <source>
        <dbReference type="ARBA" id="ARBA00023004"/>
    </source>
</evidence>